<dbReference type="EMBL" id="CAJVPI010001168">
    <property type="protein sequence ID" value="CAG8598497.1"/>
    <property type="molecule type" value="Genomic_DNA"/>
</dbReference>
<sequence>MGYVNKTLLETMERERSRISSDFGSTEKSSKFIWNYTRGIFSFCGYRQSNIVIELPDKPEPFDVV</sequence>
<accession>A0A9N9GBI4</accession>
<keyword evidence="2" id="KW-1185">Reference proteome</keyword>
<evidence type="ECO:0000313" key="1">
    <source>
        <dbReference type="EMBL" id="CAG8598497.1"/>
    </source>
</evidence>
<dbReference type="Proteomes" id="UP000789739">
    <property type="component" value="Unassembled WGS sequence"/>
</dbReference>
<protein>
    <submittedName>
        <fullName evidence="1">10753_t:CDS:1</fullName>
    </submittedName>
</protein>
<gene>
    <name evidence="1" type="ORF">PBRASI_LOCUS7510</name>
</gene>
<proteinExistence type="predicted"/>
<dbReference type="AlphaFoldDB" id="A0A9N9GBI4"/>
<comment type="caution">
    <text evidence="1">The sequence shown here is derived from an EMBL/GenBank/DDBJ whole genome shotgun (WGS) entry which is preliminary data.</text>
</comment>
<evidence type="ECO:0000313" key="2">
    <source>
        <dbReference type="Proteomes" id="UP000789739"/>
    </source>
</evidence>
<reference evidence="1" key="1">
    <citation type="submission" date="2021-06" db="EMBL/GenBank/DDBJ databases">
        <authorList>
            <person name="Kallberg Y."/>
            <person name="Tangrot J."/>
            <person name="Rosling A."/>
        </authorList>
    </citation>
    <scope>NUCLEOTIDE SEQUENCE</scope>
    <source>
        <strain evidence="1">BR232B</strain>
    </source>
</reference>
<organism evidence="1 2">
    <name type="scientific">Paraglomus brasilianum</name>
    <dbReference type="NCBI Taxonomy" id="144538"/>
    <lineage>
        <taxon>Eukaryota</taxon>
        <taxon>Fungi</taxon>
        <taxon>Fungi incertae sedis</taxon>
        <taxon>Mucoromycota</taxon>
        <taxon>Glomeromycotina</taxon>
        <taxon>Glomeromycetes</taxon>
        <taxon>Paraglomerales</taxon>
        <taxon>Paraglomeraceae</taxon>
        <taxon>Paraglomus</taxon>
    </lineage>
</organism>
<name>A0A9N9GBI4_9GLOM</name>